<dbReference type="Proteomes" id="UP000008312">
    <property type="component" value="Unassembled WGS sequence"/>
</dbReference>
<keyword evidence="6" id="KW-1185">Reference proteome</keyword>
<dbReference type="InterPro" id="IPR028889">
    <property type="entry name" value="USP"/>
</dbReference>
<dbReference type="SUPFAM" id="SSF54236">
    <property type="entry name" value="Ubiquitin-like"/>
    <property type="match status" value="1"/>
</dbReference>
<dbReference type="EMBL" id="FN668661">
    <property type="protein sequence ID" value="CBK23647.2"/>
    <property type="molecule type" value="Genomic_DNA"/>
</dbReference>
<dbReference type="GO" id="GO:0016579">
    <property type="term" value="P:protein deubiquitination"/>
    <property type="evidence" value="ECO:0007669"/>
    <property type="project" value="InterPro"/>
</dbReference>
<dbReference type="InterPro" id="IPR018200">
    <property type="entry name" value="USP_CS"/>
</dbReference>
<dbReference type="AlphaFoldDB" id="D8M694"/>
<dbReference type="InterPro" id="IPR035927">
    <property type="entry name" value="DUSP-like_sf"/>
</dbReference>
<dbReference type="Pfam" id="PF14836">
    <property type="entry name" value="Ubiquitin_3"/>
    <property type="match status" value="1"/>
</dbReference>
<dbReference type="Gene3D" id="3.10.20.90">
    <property type="entry name" value="Phosphatidylinositol 3-kinase Catalytic Subunit, Chain A, domain 1"/>
    <property type="match status" value="1"/>
</dbReference>
<evidence type="ECO:0000313" key="5">
    <source>
        <dbReference type="EMBL" id="CBK23647.2"/>
    </source>
</evidence>
<evidence type="ECO:0000259" key="4">
    <source>
        <dbReference type="PROSITE" id="PS50235"/>
    </source>
</evidence>
<comment type="similarity">
    <text evidence="1">Belongs to the peptidase C19 family.</text>
</comment>
<feature type="domain" description="USP" evidence="4">
    <location>
        <begin position="168"/>
        <end position="439"/>
    </location>
</feature>
<dbReference type="InterPro" id="IPR006615">
    <property type="entry name" value="Pept_C19_DUSP"/>
</dbReference>
<evidence type="ECO:0000259" key="3">
    <source>
        <dbReference type="PROSITE" id="PS50053"/>
    </source>
</evidence>
<dbReference type="GeneID" id="24920577"/>
<dbReference type="PROSITE" id="PS50053">
    <property type="entry name" value="UBIQUITIN_2"/>
    <property type="match status" value="1"/>
</dbReference>
<dbReference type="InterPro" id="IPR028135">
    <property type="entry name" value="Ub_USP-typ"/>
</dbReference>
<dbReference type="InterPro" id="IPR050185">
    <property type="entry name" value="Ub_carboxyl-term_hydrolase"/>
</dbReference>
<dbReference type="SUPFAM" id="SSF143791">
    <property type="entry name" value="DUSP-like"/>
    <property type="match status" value="1"/>
</dbReference>
<dbReference type="MEROPS" id="C19.011"/>
<organism evidence="5">
    <name type="scientific">Blastocystis hominis</name>
    <dbReference type="NCBI Taxonomy" id="12968"/>
    <lineage>
        <taxon>Eukaryota</taxon>
        <taxon>Sar</taxon>
        <taxon>Stramenopiles</taxon>
        <taxon>Bigyra</taxon>
        <taxon>Opalozoa</taxon>
        <taxon>Opalinata</taxon>
        <taxon>Blastocystidae</taxon>
        <taxon>Blastocystis</taxon>
    </lineage>
</organism>
<dbReference type="InterPro" id="IPR000626">
    <property type="entry name" value="Ubiquitin-like_dom"/>
</dbReference>
<evidence type="ECO:0000256" key="2">
    <source>
        <dbReference type="ARBA" id="ARBA00022670"/>
    </source>
</evidence>
<dbReference type="InterPro" id="IPR029071">
    <property type="entry name" value="Ubiquitin-like_domsf"/>
</dbReference>
<dbReference type="Gene3D" id="3.30.2230.10">
    <property type="entry name" value="DUSP-like"/>
    <property type="match status" value="1"/>
</dbReference>
<dbReference type="PROSITE" id="PS50235">
    <property type="entry name" value="USP_3"/>
    <property type="match status" value="1"/>
</dbReference>
<name>D8M694_BLAHO</name>
<evidence type="ECO:0000256" key="1">
    <source>
        <dbReference type="ARBA" id="ARBA00009085"/>
    </source>
</evidence>
<reference evidence="5" key="1">
    <citation type="submission" date="2010-02" db="EMBL/GenBank/DDBJ databases">
        <title>Sequencing and annotation of the Blastocystis hominis genome.</title>
        <authorList>
            <person name="Wincker P."/>
        </authorList>
    </citation>
    <scope>NUCLEOTIDE SEQUENCE</scope>
    <source>
        <strain evidence="5">Singapore isolate B</strain>
    </source>
</reference>
<accession>D8M694</accession>
<dbReference type="OrthoDB" id="292964at2759"/>
<evidence type="ECO:0000313" key="6">
    <source>
        <dbReference type="Proteomes" id="UP000008312"/>
    </source>
</evidence>
<dbReference type="InParanoid" id="D8M694"/>
<dbReference type="Pfam" id="PF00443">
    <property type="entry name" value="UCH"/>
    <property type="match status" value="1"/>
</dbReference>
<proteinExistence type="inferred from homology"/>
<gene>
    <name evidence="5" type="ORF">GSBLH_T00003480001</name>
</gene>
<dbReference type="PANTHER" id="PTHR21646:SF46">
    <property type="entry name" value="UBIQUITIN CARBOXYL-TERMINAL HYDROLASE"/>
    <property type="match status" value="1"/>
</dbReference>
<dbReference type="InterPro" id="IPR001394">
    <property type="entry name" value="Peptidase_C19_UCH"/>
</dbReference>
<keyword evidence="2" id="KW-0645">Protease</keyword>
<dbReference type="PANTHER" id="PTHR21646">
    <property type="entry name" value="UBIQUITIN CARBOXYL-TERMINAL HYDROLASE"/>
    <property type="match status" value="1"/>
</dbReference>
<sequence length="439" mass="49994">MEDDELRLLSNLTEKKEYMIISESLWNAIYHWYGGGPVISRRVIRASNKNLELELYPLLLHICLCNEDGTPDQSNESLLCSKVQTVERVKKRICQIYDLEPNKCRLWILEDAQDNDILLKDEKKTLEDLELCEEATVMIEERNENGAFVYGTSDDRKTKRSNGVPGLTGLENLGNTCYMNSSLQCLTHTNLLRDYFLSGDYASDINPESSDGMNGELANAFGVLMSAMWEMQTRVIAPRRFKNELCMFQPQFQGYTQHDAQELLSVVLDGLSEDLNLTYKKPYVELDGDYCSESELARRYWVLHCSREQSIITALFCGQFKSLAQCTACNYSSAKFDPFTPFSSLSTLNNTNQKILNHIDPYNQNHTQLYSHGVAILYPAPCIIMVVPPQVRPEDYPEAMAVQFPWRPNDSPTILPVIRMHPGTVVVIVPGDSTKDDMM</sequence>
<dbReference type="InterPro" id="IPR038765">
    <property type="entry name" value="Papain-like_cys_pep_sf"/>
</dbReference>
<feature type="domain" description="Ubiquitin-like" evidence="3">
    <location>
        <begin position="60"/>
        <end position="146"/>
    </location>
</feature>
<dbReference type="OMA" id="YMIISES"/>
<dbReference type="GO" id="GO:0004843">
    <property type="term" value="F:cysteine-type deubiquitinase activity"/>
    <property type="evidence" value="ECO:0007669"/>
    <property type="project" value="InterPro"/>
</dbReference>
<dbReference type="GO" id="GO:0006508">
    <property type="term" value="P:proteolysis"/>
    <property type="evidence" value="ECO:0007669"/>
    <property type="project" value="UniProtKB-KW"/>
</dbReference>
<dbReference type="SUPFAM" id="SSF54001">
    <property type="entry name" value="Cysteine proteinases"/>
    <property type="match status" value="1"/>
</dbReference>
<protein>
    <submittedName>
        <fullName evidence="5">Uncharacterized protein</fullName>
    </submittedName>
</protein>
<dbReference type="Pfam" id="PF06337">
    <property type="entry name" value="DUSP"/>
    <property type="match status" value="1"/>
</dbReference>
<dbReference type="RefSeq" id="XP_012897695.1">
    <property type="nucleotide sequence ID" value="XM_013042241.1"/>
</dbReference>
<dbReference type="PROSITE" id="PS00972">
    <property type="entry name" value="USP_1"/>
    <property type="match status" value="1"/>
</dbReference>
<keyword evidence="2" id="KW-0378">Hydrolase</keyword>
<dbReference type="Gene3D" id="3.90.70.10">
    <property type="entry name" value="Cysteine proteinases"/>
    <property type="match status" value="1"/>
</dbReference>